<proteinExistence type="predicted"/>
<feature type="region of interest" description="Disordered" evidence="1">
    <location>
        <begin position="32"/>
        <end position="61"/>
    </location>
</feature>
<evidence type="ECO:0000313" key="2">
    <source>
        <dbReference type="EMBL" id="PRD56829.1"/>
    </source>
</evidence>
<organism evidence="2 3">
    <name type="scientific">Sphingobacterium gobiense</name>
    <dbReference type="NCBI Taxonomy" id="1382456"/>
    <lineage>
        <taxon>Bacteria</taxon>
        <taxon>Pseudomonadati</taxon>
        <taxon>Bacteroidota</taxon>
        <taxon>Sphingobacteriia</taxon>
        <taxon>Sphingobacteriales</taxon>
        <taxon>Sphingobacteriaceae</taxon>
        <taxon>Sphingobacterium</taxon>
    </lineage>
</organism>
<accession>A0A2S9JU89</accession>
<dbReference type="Proteomes" id="UP000238642">
    <property type="component" value="Unassembled WGS sequence"/>
</dbReference>
<dbReference type="EMBL" id="PVBS01000001">
    <property type="protein sequence ID" value="PRD56829.1"/>
    <property type="molecule type" value="Genomic_DNA"/>
</dbReference>
<gene>
    <name evidence="2" type="ORF">C5749_06305</name>
</gene>
<reference evidence="2 3" key="1">
    <citation type="submission" date="2018-02" db="EMBL/GenBank/DDBJ databases">
        <title>The draft genome of Sphingobacterium gobiense H7.</title>
        <authorList>
            <person name="Li L."/>
            <person name="Liu L."/>
            <person name="Zhang X."/>
            <person name="Wang T."/>
            <person name="Liang L."/>
        </authorList>
    </citation>
    <scope>NUCLEOTIDE SEQUENCE [LARGE SCALE GENOMIC DNA]</scope>
    <source>
        <strain evidence="2 3">ACCC 05757</strain>
    </source>
</reference>
<keyword evidence="3" id="KW-1185">Reference proteome</keyword>
<name>A0A2S9JU89_9SPHI</name>
<evidence type="ECO:0000313" key="3">
    <source>
        <dbReference type="Proteomes" id="UP000238642"/>
    </source>
</evidence>
<protein>
    <submittedName>
        <fullName evidence="2">Uncharacterized protein</fullName>
    </submittedName>
</protein>
<comment type="caution">
    <text evidence="2">The sequence shown here is derived from an EMBL/GenBank/DDBJ whole genome shotgun (WGS) entry which is preliminary data.</text>
</comment>
<sequence length="87" mass="10163">MKHQPVLSRKDTKEIPKREEVAVDISRFGKQLLPPATEAPTSQKFRRPSENNRSNPVHRARGPTKFLTFKFLKNVVFNFSSIIWTRK</sequence>
<dbReference type="AlphaFoldDB" id="A0A2S9JU89"/>
<evidence type="ECO:0000256" key="1">
    <source>
        <dbReference type="SAM" id="MobiDB-lite"/>
    </source>
</evidence>